<organism evidence="1 2">
    <name type="scientific">Elysia crispata</name>
    <name type="common">lettuce slug</name>
    <dbReference type="NCBI Taxonomy" id="231223"/>
    <lineage>
        <taxon>Eukaryota</taxon>
        <taxon>Metazoa</taxon>
        <taxon>Spiralia</taxon>
        <taxon>Lophotrochozoa</taxon>
        <taxon>Mollusca</taxon>
        <taxon>Gastropoda</taxon>
        <taxon>Heterobranchia</taxon>
        <taxon>Euthyneura</taxon>
        <taxon>Panpulmonata</taxon>
        <taxon>Sacoglossa</taxon>
        <taxon>Placobranchoidea</taxon>
        <taxon>Plakobranchidae</taxon>
        <taxon>Elysia</taxon>
    </lineage>
</organism>
<protein>
    <submittedName>
        <fullName evidence="1">Uncharacterized protein</fullName>
    </submittedName>
</protein>
<sequence length="71" mass="7795">MVEIPAMIGGWARLEDAANRRLGQGAWGLKIRPARSACVSIPGRREAVWNTRPDSLAELSGHGNWTMVTDH</sequence>
<dbReference type="EMBL" id="JAWDGP010006910">
    <property type="protein sequence ID" value="KAK3733147.1"/>
    <property type="molecule type" value="Genomic_DNA"/>
</dbReference>
<evidence type="ECO:0000313" key="1">
    <source>
        <dbReference type="EMBL" id="KAK3733147.1"/>
    </source>
</evidence>
<evidence type="ECO:0000313" key="2">
    <source>
        <dbReference type="Proteomes" id="UP001283361"/>
    </source>
</evidence>
<keyword evidence="2" id="KW-1185">Reference proteome</keyword>
<name>A0AAE0Y5D2_9GAST</name>
<gene>
    <name evidence="1" type="ORF">RRG08_046071</name>
</gene>
<dbReference type="AlphaFoldDB" id="A0AAE0Y5D2"/>
<reference evidence="1" key="1">
    <citation type="journal article" date="2023" name="G3 (Bethesda)">
        <title>A reference genome for the long-term kleptoplast-retaining sea slug Elysia crispata morphotype clarki.</title>
        <authorList>
            <person name="Eastman K.E."/>
            <person name="Pendleton A.L."/>
            <person name="Shaikh M.A."/>
            <person name="Suttiyut T."/>
            <person name="Ogas R."/>
            <person name="Tomko P."/>
            <person name="Gavelis G."/>
            <person name="Widhalm J.R."/>
            <person name="Wisecaver J.H."/>
        </authorList>
    </citation>
    <scope>NUCLEOTIDE SEQUENCE</scope>
    <source>
        <strain evidence="1">ECLA1</strain>
    </source>
</reference>
<accession>A0AAE0Y5D2</accession>
<comment type="caution">
    <text evidence="1">The sequence shown here is derived from an EMBL/GenBank/DDBJ whole genome shotgun (WGS) entry which is preliminary data.</text>
</comment>
<proteinExistence type="predicted"/>
<dbReference type="Proteomes" id="UP001283361">
    <property type="component" value="Unassembled WGS sequence"/>
</dbReference>